<keyword evidence="2" id="KW-1185">Reference proteome</keyword>
<reference evidence="1 2" key="1">
    <citation type="journal article" date="2019" name="G3 (Bethesda)">
        <title>Sequencing of a Wild Apple (Malus baccata) Genome Unravels the Differences Between Cultivated and Wild Apple Species Regarding Disease Resistance and Cold Tolerance.</title>
        <authorList>
            <person name="Chen X."/>
        </authorList>
    </citation>
    <scope>NUCLEOTIDE SEQUENCE [LARGE SCALE GENOMIC DNA]</scope>
    <source>
        <strain evidence="2">cv. Shandingzi</strain>
        <tissue evidence="1">Leaves</tissue>
    </source>
</reference>
<dbReference type="STRING" id="106549.A0A540K380"/>
<sequence length="62" mass="7474">MGDETWRENPLLPEDPFEKTMARFWAKYVNEKVNKQHHTALPIYVHMCMYNMILKGESNIYI</sequence>
<dbReference type="AlphaFoldDB" id="A0A540K380"/>
<dbReference type="SUPFAM" id="SSF47616">
    <property type="entry name" value="GST C-terminal domain-like"/>
    <property type="match status" value="1"/>
</dbReference>
<dbReference type="InterPro" id="IPR036282">
    <property type="entry name" value="Glutathione-S-Trfase_C_sf"/>
</dbReference>
<dbReference type="EMBL" id="VIEB01010890">
    <property type="protein sequence ID" value="TQD68715.1"/>
    <property type="molecule type" value="Genomic_DNA"/>
</dbReference>
<proteinExistence type="predicted"/>
<evidence type="ECO:0000313" key="1">
    <source>
        <dbReference type="EMBL" id="TQD68715.1"/>
    </source>
</evidence>
<accession>A0A540K380</accession>
<organism evidence="1 2">
    <name type="scientific">Malus baccata</name>
    <name type="common">Siberian crab apple</name>
    <name type="synonym">Pyrus baccata</name>
    <dbReference type="NCBI Taxonomy" id="106549"/>
    <lineage>
        <taxon>Eukaryota</taxon>
        <taxon>Viridiplantae</taxon>
        <taxon>Streptophyta</taxon>
        <taxon>Embryophyta</taxon>
        <taxon>Tracheophyta</taxon>
        <taxon>Spermatophyta</taxon>
        <taxon>Magnoliopsida</taxon>
        <taxon>eudicotyledons</taxon>
        <taxon>Gunneridae</taxon>
        <taxon>Pentapetalae</taxon>
        <taxon>rosids</taxon>
        <taxon>fabids</taxon>
        <taxon>Rosales</taxon>
        <taxon>Rosaceae</taxon>
        <taxon>Amygdaloideae</taxon>
        <taxon>Maleae</taxon>
        <taxon>Malus</taxon>
    </lineage>
</organism>
<protein>
    <submittedName>
        <fullName evidence="1">Uncharacterized protein</fullName>
    </submittedName>
</protein>
<dbReference type="Gene3D" id="1.20.1050.10">
    <property type="match status" value="1"/>
</dbReference>
<evidence type="ECO:0000313" key="2">
    <source>
        <dbReference type="Proteomes" id="UP000315295"/>
    </source>
</evidence>
<name>A0A540K380_MALBA</name>
<gene>
    <name evidence="1" type="ORF">C1H46_045752</name>
</gene>
<comment type="caution">
    <text evidence="1">The sequence shown here is derived from an EMBL/GenBank/DDBJ whole genome shotgun (WGS) entry which is preliminary data.</text>
</comment>
<dbReference type="Proteomes" id="UP000315295">
    <property type="component" value="Unassembled WGS sequence"/>
</dbReference>